<dbReference type="InterPro" id="IPR055170">
    <property type="entry name" value="GFO_IDH_MocA-like_dom"/>
</dbReference>
<dbReference type="PANTHER" id="PTHR43377:SF1">
    <property type="entry name" value="BILIVERDIN REDUCTASE A"/>
    <property type="match status" value="1"/>
</dbReference>
<dbReference type="AlphaFoldDB" id="A0A8E2LGG4"/>
<evidence type="ECO:0000259" key="1">
    <source>
        <dbReference type="Pfam" id="PF01408"/>
    </source>
</evidence>
<comment type="caution">
    <text evidence="3">The sequence shown here is derived from an EMBL/GenBank/DDBJ whole genome shotgun (WGS) entry which is preliminary data.</text>
</comment>
<dbReference type="InterPro" id="IPR036291">
    <property type="entry name" value="NAD(P)-bd_dom_sf"/>
</dbReference>
<dbReference type="Pfam" id="PF22725">
    <property type="entry name" value="GFO_IDH_MocA_C3"/>
    <property type="match status" value="1"/>
</dbReference>
<dbReference type="RefSeq" id="WP_078109365.1">
    <property type="nucleotide sequence ID" value="NZ_CP065424.1"/>
</dbReference>
<dbReference type="EMBL" id="MTLA01000026">
    <property type="protein sequence ID" value="OOP69922.1"/>
    <property type="molecule type" value="Genomic_DNA"/>
</dbReference>
<proteinExistence type="predicted"/>
<dbReference type="Pfam" id="PF01408">
    <property type="entry name" value="GFO_IDH_MocA"/>
    <property type="match status" value="1"/>
</dbReference>
<sequence>MKLAIIGTGSQCQQHLRAWLTFREVTVVGIITQDSTLQQEAEVNGITIYNRLESLIQYTDVDVIDVATPVRSPLELVTMAAEANIHVIYGTLAAINSNEVSKMISVCMKHKVQLLMGNTYRHTPEFIQARLQINKGLIGKTGVIRIRSGVPYPNNDDQINIDRNLFNEVGLPHFDWLRWTFGEAEMVMSRRVNHSDIEGTPIEYGFVTLRMTDGTIAYLECSWSDYAQHTSFELTGNKGMITYDSQDNNPLLLQNHLSTLIEYKKEGVDTRIFRHYLQCLLGNEKPAMSAEDVMKALQLADAANQSVAQGQPVFLSKGVECL</sequence>
<dbReference type="Gene3D" id="3.30.360.10">
    <property type="entry name" value="Dihydrodipicolinate Reductase, domain 2"/>
    <property type="match status" value="1"/>
</dbReference>
<dbReference type="InterPro" id="IPR051450">
    <property type="entry name" value="Gfo/Idh/MocA_Oxidoreductases"/>
</dbReference>
<protein>
    <recommendedName>
        <fullName evidence="5">Gfo/Idh/MocA family oxidoreductase</fullName>
    </recommendedName>
</protein>
<organism evidence="3 4">
    <name type="scientific">Heyndrickxia oleronia</name>
    <dbReference type="NCBI Taxonomy" id="38875"/>
    <lineage>
        <taxon>Bacteria</taxon>
        <taxon>Bacillati</taxon>
        <taxon>Bacillota</taxon>
        <taxon>Bacilli</taxon>
        <taxon>Bacillales</taxon>
        <taxon>Bacillaceae</taxon>
        <taxon>Heyndrickxia</taxon>
    </lineage>
</organism>
<feature type="domain" description="GFO/IDH/MocA-like oxidoreductase" evidence="2">
    <location>
        <begin position="127"/>
        <end position="241"/>
    </location>
</feature>
<name>A0A8E2LGG4_9BACI</name>
<evidence type="ECO:0000259" key="2">
    <source>
        <dbReference type="Pfam" id="PF22725"/>
    </source>
</evidence>
<dbReference type="SUPFAM" id="SSF51735">
    <property type="entry name" value="NAD(P)-binding Rossmann-fold domains"/>
    <property type="match status" value="1"/>
</dbReference>
<feature type="domain" description="Gfo/Idh/MocA-like oxidoreductase N-terminal" evidence="1">
    <location>
        <begin position="2"/>
        <end position="117"/>
    </location>
</feature>
<accession>A0A8E2LGG4</accession>
<dbReference type="PANTHER" id="PTHR43377">
    <property type="entry name" value="BILIVERDIN REDUCTASE A"/>
    <property type="match status" value="1"/>
</dbReference>
<gene>
    <name evidence="3" type="ORF">BWZ43_02465</name>
</gene>
<dbReference type="GO" id="GO:0000166">
    <property type="term" value="F:nucleotide binding"/>
    <property type="evidence" value="ECO:0007669"/>
    <property type="project" value="InterPro"/>
</dbReference>
<reference evidence="3 4" key="1">
    <citation type="submission" date="2017-01" db="EMBL/GenBank/DDBJ databases">
        <title>Draft genome sequence of Bacillus oleronius.</title>
        <authorList>
            <person name="Allam M."/>
        </authorList>
    </citation>
    <scope>NUCLEOTIDE SEQUENCE [LARGE SCALE GENOMIC DNA]</scope>
    <source>
        <strain evidence="3 4">DSM 9356</strain>
    </source>
</reference>
<dbReference type="InterPro" id="IPR000683">
    <property type="entry name" value="Gfo/Idh/MocA-like_OxRdtase_N"/>
</dbReference>
<evidence type="ECO:0000313" key="4">
    <source>
        <dbReference type="Proteomes" id="UP000189761"/>
    </source>
</evidence>
<evidence type="ECO:0000313" key="3">
    <source>
        <dbReference type="EMBL" id="OOP69922.1"/>
    </source>
</evidence>
<dbReference type="SUPFAM" id="SSF55347">
    <property type="entry name" value="Glyceraldehyde-3-phosphate dehydrogenase-like, C-terminal domain"/>
    <property type="match status" value="1"/>
</dbReference>
<evidence type="ECO:0008006" key="5">
    <source>
        <dbReference type="Google" id="ProtNLM"/>
    </source>
</evidence>
<dbReference type="Gene3D" id="3.40.50.720">
    <property type="entry name" value="NAD(P)-binding Rossmann-like Domain"/>
    <property type="match status" value="1"/>
</dbReference>
<dbReference type="Proteomes" id="UP000189761">
    <property type="component" value="Unassembled WGS sequence"/>
</dbReference>
<keyword evidence="4" id="KW-1185">Reference proteome</keyword>